<organism evidence="7 8">
    <name type="scientific">Clathrus columnatus</name>
    <dbReference type="NCBI Taxonomy" id="1419009"/>
    <lineage>
        <taxon>Eukaryota</taxon>
        <taxon>Fungi</taxon>
        <taxon>Dikarya</taxon>
        <taxon>Basidiomycota</taxon>
        <taxon>Agaricomycotina</taxon>
        <taxon>Agaricomycetes</taxon>
        <taxon>Phallomycetidae</taxon>
        <taxon>Phallales</taxon>
        <taxon>Clathraceae</taxon>
        <taxon>Clathrus</taxon>
    </lineage>
</organism>
<dbReference type="PROSITE" id="PS00189">
    <property type="entry name" value="LIPOYL"/>
    <property type="match status" value="1"/>
</dbReference>
<dbReference type="GO" id="GO:0016746">
    <property type="term" value="F:acyltransferase activity"/>
    <property type="evidence" value="ECO:0007669"/>
    <property type="project" value="InterPro"/>
</dbReference>
<dbReference type="Pfam" id="PF02817">
    <property type="entry name" value="E3_binding"/>
    <property type="match status" value="1"/>
</dbReference>
<feature type="region of interest" description="Disordered" evidence="4">
    <location>
        <begin position="797"/>
        <end position="845"/>
    </location>
</feature>
<dbReference type="FunFam" id="2.40.50.100:FF:000010">
    <property type="entry name" value="Acetyltransferase component of pyruvate dehydrogenase complex"/>
    <property type="match status" value="1"/>
</dbReference>
<dbReference type="EMBL" id="BPWL01000007">
    <property type="protein sequence ID" value="GJJ11957.1"/>
    <property type="molecule type" value="Genomic_DNA"/>
</dbReference>
<dbReference type="PROSITE" id="PS51826">
    <property type="entry name" value="PSBD"/>
    <property type="match status" value="1"/>
</dbReference>
<keyword evidence="3" id="KW-0809">Transit peptide</keyword>
<dbReference type="GO" id="GO:0005829">
    <property type="term" value="C:cytosol"/>
    <property type="evidence" value="ECO:0007669"/>
    <property type="project" value="TreeGrafter"/>
</dbReference>
<dbReference type="InterPro" id="IPR000089">
    <property type="entry name" value="Biotin_lipoyl"/>
</dbReference>
<dbReference type="GO" id="GO:0016799">
    <property type="term" value="F:hydrolase activity, hydrolyzing N-glycosyl compounds"/>
    <property type="evidence" value="ECO:0007669"/>
    <property type="project" value="TreeGrafter"/>
</dbReference>
<accession>A0AAV5ABE4</accession>
<feature type="domain" description="Lipoyl-binding" evidence="5">
    <location>
        <begin position="714"/>
        <end position="790"/>
    </location>
</feature>
<reference evidence="7" key="1">
    <citation type="submission" date="2021-10" db="EMBL/GenBank/DDBJ databases">
        <title>De novo Genome Assembly of Clathrus columnatus (Basidiomycota, Fungi) Using Illumina and Nanopore Sequence Data.</title>
        <authorList>
            <person name="Ogiso-Tanaka E."/>
            <person name="Itagaki H."/>
            <person name="Hosoya T."/>
            <person name="Hosaka K."/>
        </authorList>
    </citation>
    <scope>NUCLEOTIDE SEQUENCE</scope>
    <source>
        <strain evidence="7">MO-923</strain>
    </source>
</reference>
<keyword evidence="2" id="KW-0450">Lipoyl</keyword>
<dbReference type="Gene3D" id="2.40.50.100">
    <property type="match status" value="1"/>
</dbReference>
<dbReference type="InterPro" id="IPR003016">
    <property type="entry name" value="2-oxoA_DH_lipoyl-BS"/>
</dbReference>
<evidence type="ECO:0000256" key="3">
    <source>
        <dbReference type="ARBA" id="ARBA00022946"/>
    </source>
</evidence>
<dbReference type="PANTHER" id="PTHR31223">
    <property type="entry name" value="LOG FAMILY PROTEIN YJL055W"/>
    <property type="match status" value="1"/>
</dbReference>
<dbReference type="AlphaFoldDB" id="A0AAV5ABE4"/>
<comment type="caution">
    <text evidence="7">The sequence shown here is derived from an EMBL/GenBank/DDBJ whole genome shotgun (WGS) entry which is preliminary data.</text>
</comment>
<feature type="compositionally biased region" description="Basic and acidic residues" evidence="4">
    <location>
        <begin position="801"/>
        <end position="816"/>
    </location>
</feature>
<evidence type="ECO:0000259" key="6">
    <source>
        <dbReference type="PROSITE" id="PS51826"/>
    </source>
</evidence>
<dbReference type="InterPro" id="IPR005269">
    <property type="entry name" value="LOG"/>
</dbReference>
<proteinExistence type="inferred from homology"/>
<gene>
    <name evidence="7" type="ORF">Clacol_006195</name>
</gene>
<feature type="domain" description="Peripheral subunit-binding (PSBD)" evidence="6">
    <location>
        <begin position="851"/>
        <end position="889"/>
    </location>
</feature>
<feature type="compositionally biased region" description="Polar residues" evidence="4">
    <location>
        <begin position="820"/>
        <end position="837"/>
    </location>
</feature>
<sequence length="996" mass="108931">MYNLLVENFTVDTLRFTAVSLEDVSAIIPPSGQHNFVVKRRSFHISVHNTTQEKITESQNSKSHIRIKLKRRLRNGWKLMRNAILPYTVYALQISTESLKLVIFSKRNVSSFLADMPSTLPLSSLLLPGTHNCVAFYGWPVSQCQDSDTPLATQFALGIRVIDVRLSIINGSLLSYHGLYPQKLPFRDIIQSVHKFLTSPEGSTETIVVSIKQEDVGWVQFSKLVYDEIHNGPGGKDFWFLENRIPTLGEVRGKAVLFSRFGGDGRGWEGGLNGIGIHPPSWPDSKEDGFDWWSGNTLVKVQDWYSIPSFLSIPEKAEKAAKALLSKSSTPVLSISFFSAASFPFALPQTVACGIGWPALNFGVEGVNSRVGKWILSLFGTSEIANYKESSNSLKSDIPRLRGWAGNQEKKDGIYVNMTYPNAVAVFCGSSPGTKPEFEHAAKSIGRAIATAGLGFVYGGGNKGLMGSASREAIQAGAEVLGVVPYGMVKDSKDVRASVAPNAGGAKNLVELDLEDVPENFKTLVVQTMHERKVEMSKQVKGFIGLPGGFGTFEELLEVTTWTQLGIHEKPVVIVNVLEFFNPLRDLINAAVDNGFIYPTNAGLIVFVDGPTELSEHITFDWGTHAIQALQNWKKPNNYFTAFNWDKKLPEGSPNIGQIIRTILDIHFIPRIKVVQIVFTPILNYWTMIPNATRTTLRAVRHNLFHSSCRQYAITKFGMPAMSPTMTEGGIARWKKREGESFIGGDVLLEIETDKATIDVEAQDDGVVGKIIMPDGSKNVPVGKIIALLAQEGDDISSLEVPKEEVPPPPEPEKKSSSSQLSDPTPQKTADSSTSIAEASPSEVHIKSDRPLFPSVIRLLKENHVSSIDQIKGSGIRGMITKGDVLAFLGKASGPNGSYKDNTPTPSVYKSQAVVSQQPTVPKAAPLDPAGIRRTILTAFLADSLKSRTPAPIQTSLTADSIIADYLPRIVAEEIVIPPTQVVNSTSSNNYLDGLY</sequence>
<dbReference type="GO" id="GO:0008081">
    <property type="term" value="F:phosphoric diester hydrolase activity"/>
    <property type="evidence" value="ECO:0007669"/>
    <property type="project" value="InterPro"/>
</dbReference>
<dbReference type="Proteomes" id="UP001050691">
    <property type="component" value="Unassembled WGS sequence"/>
</dbReference>
<comment type="similarity">
    <text evidence="1">Belongs to the 2-oxoacid dehydrogenase family.</text>
</comment>
<dbReference type="SUPFAM" id="SSF47005">
    <property type="entry name" value="Peripheral subunit-binding domain of 2-oxo acid dehydrogenase complex"/>
    <property type="match status" value="1"/>
</dbReference>
<dbReference type="Gene3D" id="3.40.50.450">
    <property type="match status" value="1"/>
</dbReference>
<dbReference type="SUPFAM" id="SSF51230">
    <property type="entry name" value="Single hybrid motif"/>
    <property type="match status" value="1"/>
</dbReference>
<dbReference type="InterPro" id="IPR000909">
    <property type="entry name" value="PLipase_C_PInositol-sp_X_dom"/>
</dbReference>
<dbReference type="PROSITE" id="PS50968">
    <property type="entry name" value="BIOTINYL_LIPOYL"/>
    <property type="match status" value="1"/>
</dbReference>
<name>A0AAV5ABE4_9AGAM</name>
<dbReference type="CDD" id="cd06849">
    <property type="entry name" value="lipoyl_domain"/>
    <property type="match status" value="1"/>
</dbReference>
<dbReference type="Pfam" id="PF00364">
    <property type="entry name" value="Biotin_lipoyl"/>
    <property type="match status" value="1"/>
</dbReference>
<evidence type="ECO:0000256" key="1">
    <source>
        <dbReference type="ARBA" id="ARBA00007317"/>
    </source>
</evidence>
<dbReference type="PANTHER" id="PTHR31223:SF70">
    <property type="entry name" value="LOG FAMILY PROTEIN YJL055W"/>
    <property type="match status" value="1"/>
</dbReference>
<dbReference type="InterPro" id="IPR031100">
    <property type="entry name" value="LOG_fam"/>
</dbReference>
<dbReference type="Gene3D" id="4.10.320.10">
    <property type="entry name" value="E3-binding domain"/>
    <property type="match status" value="1"/>
</dbReference>
<dbReference type="InterPro" id="IPR017946">
    <property type="entry name" value="PLC-like_Pdiesterase_TIM-brl"/>
</dbReference>
<dbReference type="SUPFAM" id="SSF51695">
    <property type="entry name" value="PLC-like phosphodiesterases"/>
    <property type="match status" value="1"/>
</dbReference>
<dbReference type="GO" id="GO:0006629">
    <property type="term" value="P:lipid metabolic process"/>
    <property type="evidence" value="ECO:0007669"/>
    <property type="project" value="InterPro"/>
</dbReference>
<dbReference type="SUPFAM" id="SSF102405">
    <property type="entry name" value="MCP/YpsA-like"/>
    <property type="match status" value="1"/>
</dbReference>
<evidence type="ECO:0000256" key="2">
    <source>
        <dbReference type="ARBA" id="ARBA00022823"/>
    </source>
</evidence>
<dbReference type="GO" id="GO:0009691">
    <property type="term" value="P:cytokinin biosynthetic process"/>
    <property type="evidence" value="ECO:0007669"/>
    <property type="project" value="InterPro"/>
</dbReference>
<dbReference type="Gene3D" id="3.20.20.190">
    <property type="entry name" value="Phosphatidylinositol (PI) phosphodiesterase"/>
    <property type="match status" value="1"/>
</dbReference>
<keyword evidence="8" id="KW-1185">Reference proteome</keyword>
<dbReference type="SMART" id="SM00148">
    <property type="entry name" value="PLCXc"/>
    <property type="match status" value="1"/>
</dbReference>
<dbReference type="Pfam" id="PF03641">
    <property type="entry name" value="Lysine_decarbox"/>
    <property type="match status" value="1"/>
</dbReference>
<evidence type="ECO:0000256" key="4">
    <source>
        <dbReference type="SAM" id="MobiDB-lite"/>
    </source>
</evidence>
<dbReference type="PROSITE" id="PS50007">
    <property type="entry name" value="PIPLC_X_DOMAIN"/>
    <property type="match status" value="1"/>
</dbReference>
<dbReference type="NCBIfam" id="TIGR00730">
    <property type="entry name" value="Rossman fold protein, TIGR00730 family"/>
    <property type="match status" value="1"/>
</dbReference>
<dbReference type="InterPro" id="IPR004167">
    <property type="entry name" value="PSBD"/>
</dbReference>
<protein>
    <submittedName>
        <fullName evidence="7">Uncharacterized protein</fullName>
    </submittedName>
</protein>
<dbReference type="InterPro" id="IPR011053">
    <property type="entry name" value="Single_hybrid_motif"/>
</dbReference>
<dbReference type="InterPro" id="IPR036625">
    <property type="entry name" value="E3-bd_dom_sf"/>
</dbReference>
<evidence type="ECO:0000313" key="7">
    <source>
        <dbReference type="EMBL" id="GJJ11957.1"/>
    </source>
</evidence>
<evidence type="ECO:0000313" key="8">
    <source>
        <dbReference type="Proteomes" id="UP001050691"/>
    </source>
</evidence>
<dbReference type="GO" id="GO:0045333">
    <property type="term" value="P:cellular respiration"/>
    <property type="evidence" value="ECO:0007669"/>
    <property type="project" value="UniProtKB-ARBA"/>
</dbReference>
<evidence type="ECO:0000259" key="5">
    <source>
        <dbReference type="PROSITE" id="PS50968"/>
    </source>
</evidence>